<keyword evidence="3 9" id="KW-0813">Transport</keyword>
<evidence type="ECO:0000256" key="11">
    <source>
        <dbReference type="SAM" id="MobiDB-lite"/>
    </source>
</evidence>
<evidence type="ECO:0000256" key="2">
    <source>
        <dbReference type="ARBA" id="ARBA00007032"/>
    </source>
</evidence>
<evidence type="ECO:0000256" key="4">
    <source>
        <dbReference type="ARBA" id="ARBA00022729"/>
    </source>
</evidence>
<dbReference type="InterPro" id="IPR003522">
    <property type="entry name" value="T3SS_OM_pore_YscC"/>
</dbReference>
<sequence length="592" mass="63292" precursor="true">MTASRIQRSRAAALRAVRVLLAALLAMAGAAAVAPQSSQAATASAAAASGPPIRWPVQRFVYKAESKRLSEVLIDFASSQGVAGVVAEGVDGVVQASFDTTPNEFLSAVSKAYGIIWYYDGAAIYFYPSRAIQSRIFRLKGYTGAQVDNLLRSLQLADRRYPLRYDRAESTLLVYGPPRHVELVSAAIESLDVGATDRTRRITRVFSLRYAWAGDRKLGDRVVPGMASVLRGLYKGEPTGTESDQTTDGERIAGKALAIQKQYGLDSMSPQLGHKSPQARMAESPERSMTGRAARGVSSPVGAEEDAPSFQADDGSNAVIVYGRADRMSEYAEVIRRLDVEPSLIEFEAMIIDVRSDSVDSLGINWSAGTARGKVSVTSPAGGTSDSGDAIASAAGTFTIGTVWANAGRELAARIHALAADGKAKVVATPRVLGVANRPAVMKEKRIVNVRVAGNLEANLYQVEAGTELQVTPQVTSHGTDSRLKLSLYIVDGNFEEATVDQVPILRRTEIVTEAYMNEGESLLIGGIAVESDGERVAGVPGLSRVPLVGALFRWNESSSARSERLFLITPRLLRDVELTGQAAGQHPQAVR</sequence>
<organism evidence="14 15">
    <name type="scientific">Caldimonas mangrovi</name>
    <dbReference type="NCBI Taxonomy" id="2944811"/>
    <lineage>
        <taxon>Bacteria</taxon>
        <taxon>Pseudomonadati</taxon>
        <taxon>Pseudomonadota</taxon>
        <taxon>Betaproteobacteria</taxon>
        <taxon>Burkholderiales</taxon>
        <taxon>Sphaerotilaceae</taxon>
        <taxon>Caldimonas</taxon>
    </lineage>
</organism>
<dbReference type="InterPro" id="IPR005644">
    <property type="entry name" value="NolW-like"/>
</dbReference>
<keyword evidence="7 9" id="KW-0472">Membrane</keyword>
<dbReference type="PANTHER" id="PTHR30332">
    <property type="entry name" value="PROBABLE GENERAL SECRETION PATHWAY PROTEIN D"/>
    <property type="match status" value="1"/>
</dbReference>
<dbReference type="PROSITE" id="PS00875">
    <property type="entry name" value="T2SP_D"/>
    <property type="match status" value="1"/>
</dbReference>
<comment type="subcellular location">
    <subcellularLocation>
        <location evidence="1 9 10">Cell outer membrane</location>
    </subcellularLocation>
</comment>
<dbReference type="RefSeq" id="WP_251779957.1">
    <property type="nucleotide sequence ID" value="NZ_JAMKFE010000012.1"/>
</dbReference>
<dbReference type="InterPro" id="IPR050810">
    <property type="entry name" value="Bact_Secretion_Sys_Channel"/>
</dbReference>
<dbReference type="InterPro" id="IPR038591">
    <property type="entry name" value="NolW-like_sf"/>
</dbReference>
<evidence type="ECO:0000259" key="12">
    <source>
        <dbReference type="Pfam" id="PF00263"/>
    </source>
</evidence>
<evidence type="ECO:0000256" key="6">
    <source>
        <dbReference type="ARBA" id="ARBA00023010"/>
    </source>
</evidence>
<keyword evidence="15" id="KW-1185">Reference proteome</keyword>
<dbReference type="PANTHER" id="PTHR30332:SF5">
    <property type="entry name" value="SPI-1 TYPE 3 SECRETION SYSTEM SECRETIN"/>
    <property type="match status" value="1"/>
</dbReference>
<dbReference type="Gene3D" id="3.30.1370.120">
    <property type="match status" value="2"/>
</dbReference>
<evidence type="ECO:0000259" key="13">
    <source>
        <dbReference type="Pfam" id="PF03958"/>
    </source>
</evidence>
<evidence type="ECO:0000256" key="7">
    <source>
        <dbReference type="ARBA" id="ARBA00023136"/>
    </source>
</evidence>
<evidence type="ECO:0000256" key="10">
    <source>
        <dbReference type="RuleBase" id="RU004004"/>
    </source>
</evidence>
<comment type="function">
    <text evidence="9">Component of the type III secretion system (T3SS), also called injectisome, which is used to inject bacterial effector proteins into eukaryotic host cells. Forms a ring-shaped multimeric structure with an apparent central pore in the outer membrane.</text>
</comment>
<dbReference type="Pfam" id="PF03958">
    <property type="entry name" value="Secretin_N"/>
    <property type="match status" value="1"/>
</dbReference>
<proteinExistence type="inferred from homology"/>
<name>A0ABT0YRV8_9BURK</name>
<protein>
    <recommendedName>
        <fullName evidence="9">Type 3 secretion system secretin</fullName>
        <shortName evidence="9">T3SS secretin</shortName>
    </recommendedName>
</protein>
<accession>A0ABT0YRV8</accession>
<feature type="region of interest" description="Disordered" evidence="11">
    <location>
        <begin position="269"/>
        <end position="310"/>
    </location>
</feature>
<dbReference type="NCBIfam" id="TIGR02516">
    <property type="entry name" value="type_III_yscC"/>
    <property type="match status" value="1"/>
</dbReference>
<dbReference type="EMBL" id="JAMKFE010000012">
    <property type="protein sequence ID" value="MCM5681476.1"/>
    <property type="molecule type" value="Genomic_DNA"/>
</dbReference>
<evidence type="ECO:0000313" key="15">
    <source>
        <dbReference type="Proteomes" id="UP001165541"/>
    </source>
</evidence>
<comment type="caution">
    <text evidence="14">The sequence shown here is derived from an EMBL/GenBank/DDBJ whole genome shotgun (WGS) entry which is preliminary data.</text>
</comment>
<dbReference type="Proteomes" id="UP001165541">
    <property type="component" value="Unassembled WGS sequence"/>
</dbReference>
<evidence type="ECO:0000256" key="3">
    <source>
        <dbReference type="ARBA" id="ARBA00022448"/>
    </source>
</evidence>
<dbReference type="Pfam" id="PF00263">
    <property type="entry name" value="Secretin"/>
    <property type="match status" value="1"/>
</dbReference>
<evidence type="ECO:0000256" key="9">
    <source>
        <dbReference type="HAMAP-Rule" id="MF_02219"/>
    </source>
</evidence>
<feature type="domain" description="Type II/III secretion system secretin-like" evidence="12">
    <location>
        <begin position="417"/>
        <end position="574"/>
    </location>
</feature>
<feature type="signal peptide" evidence="9">
    <location>
        <begin position="1"/>
        <end position="40"/>
    </location>
</feature>
<feature type="domain" description="NolW-like" evidence="13">
    <location>
        <begin position="203"/>
        <end position="342"/>
    </location>
</feature>
<dbReference type="InterPro" id="IPR004845">
    <property type="entry name" value="T2SS_GspD_CS"/>
</dbReference>
<keyword evidence="8 9" id="KW-0998">Cell outer membrane</keyword>
<keyword evidence="6 9" id="KW-0811">Translocation</keyword>
<dbReference type="HAMAP" id="MF_02219">
    <property type="entry name" value="Type_III_secretin"/>
    <property type="match status" value="1"/>
</dbReference>
<keyword evidence="4 9" id="KW-0732">Signal</keyword>
<comment type="subunit">
    <text evidence="9">The core secretion machinery of the T3SS is composed of approximately 20 different proteins, including cytoplasmic components, a base, an export apparatus and a needle. This subunit is part of the base, which anchors the injectisome in the bacterial cell envelope. Forms a stable homooligomeric complex.</text>
</comment>
<reference evidence="14" key="1">
    <citation type="submission" date="2022-05" db="EMBL/GenBank/DDBJ databases">
        <title>Schlegelella sp. nov., isolated from mangrove soil.</title>
        <authorList>
            <person name="Liu Y."/>
            <person name="Ge X."/>
            <person name="Liu W."/>
        </authorList>
    </citation>
    <scope>NUCLEOTIDE SEQUENCE</scope>
    <source>
        <strain evidence="14">S2-27</strain>
    </source>
</reference>
<gene>
    <name evidence="9 14" type="primary">sctC</name>
    <name evidence="14" type="ORF">M8A51_18265</name>
</gene>
<evidence type="ECO:0000256" key="8">
    <source>
        <dbReference type="ARBA" id="ARBA00023237"/>
    </source>
</evidence>
<evidence type="ECO:0000256" key="1">
    <source>
        <dbReference type="ARBA" id="ARBA00004442"/>
    </source>
</evidence>
<evidence type="ECO:0000313" key="14">
    <source>
        <dbReference type="EMBL" id="MCM5681476.1"/>
    </source>
</evidence>
<dbReference type="PRINTS" id="PR01337">
    <property type="entry name" value="TYPE3OMGPROT"/>
</dbReference>
<keyword evidence="5 9" id="KW-0653">Protein transport</keyword>
<comment type="similarity">
    <text evidence="2 9">Belongs to the bacterial secretin family. T3SS SctC subfamily.</text>
</comment>
<evidence type="ECO:0000256" key="5">
    <source>
        <dbReference type="ARBA" id="ARBA00022927"/>
    </source>
</evidence>
<dbReference type="Gene3D" id="3.55.50.30">
    <property type="match status" value="1"/>
</dbReference>
<dbReference type="InterPro" id="IPR004846">
    <property type="entry name" value="T2SS/T3SS_dom"/>
</dbReference>
<feature type="chain" id="PRO_5044934082" description="Type 3 secretion system secretin" evidence="9">
    <location>
        <begin position="41"/>
        <end position="592"/>
    </location>
</feature>